<evidence type="ECO:0000313" key="2">
    <source>
        <dbReference type="Proteomes" id="UP001497453"/>
    </source>
</evidence>
<dbReference type="Proteomes" id="UP001497453">
    <property type="component" value="Chromosome 1"/>
</dbReference>
<evidence type="ECO:0000313" key="1">
    <source>
        <dbReference type="EMBL" id="CAL1695537.1"/>
    </source>
</evidence>
<proteinExistence type="predicted"/>
<evidence type="ECO:0008006" key="3">
    <source>
        <dbReference type="Google" id="ProtNLM"/>
    </source>
</evidence>
<dbReference type="InterPro" id="IPR032675">
    <property type="entry name" value="LRR_dom_sf"/>
</dbReference>
<organism evidence="1 2">
    <name type="scientific">Somion occarium</name>
    <dbReference type="NCBI Taxonomy" id="3059160"/>
    <lineage>
        <taxon>Eukaryota</taxon>
        <taxon>Fungi</taxon>
        <taxon>Dikarya</taxon>
        <taxon>Basidiomycota</taxon>
        <taxon>Agaricomycotina</taxon>
        <taxon>Agaricomycetes</taxon>
        <taxon>Polyporales</taxon>
        <taxon>Cerrenaceae</taxon>
        <taxon>Somion</taxon>
    </lineage>
</organism>
<gene>
    <name evidence="1" type="ORF">GFSPODELE1_LOCUS796</name>
</gene>
<dbReference type="SUPFAM" id="SSF52047">
    <property type="entry name" value="RNI-like"/>
    <property type="match status" value="1"/>
</dbReference>
<dbReference type="EMBL" id="OZ037944">
    <property type="protein sequence ID" value="CAL1695537.1"/>
    <property type="molecule type" value="Genomic_DNA"/>
</dbReference>
<name>A0ABP1CIN3_9APHY</name>
<keyword evidence="2" id="KW-1185">Reference proteome</keyword>
<sequence>MTSVRKWPKTISYLRIYPDIDDAAIEPPDLSLVDSSYYVGLEPERALELLKREEARLHKQVVALRTLQNRYVPIYRLPDELLAKILSLVHQSSERRICEYPSPILASSWIHLTHICRRLREVVLQNAVFWTSVDASDVNRARTFLRRSKGADVSMYLDGYRLRYHVEEFVSLLKQNIHRTVALCVTLDGETLSSFLKLVDFSLHPVRQLELSRIGTSRTDWDTVIIPKFDPVYTEQPWALEKLKLENVTMPWDTFAFHQLRSLHLLFPWHVGFHMPSVDRVLDILTTCPLLEHLYLQHAAPKSESAAIPHSIPSRTIELTQLRELILVFGDPDDVSRLLAHLVIPDTTEMTLCVNSFLDRHISGLLDALPLDRSGLRCIPTIRHVTMSNDPGYDTPYTAGIAVHGHQTKGGKAIMKISTCVEVSPEEELTGIHCAGILNSLGPVFAVAPIESLSVISEPLITSVHDWRATLSKFPQLRILNIGTALKDIEESDFAPFIALRPGDDLICPCPCPNLSELKVDGALIDKDYLHSLVECLKARAEHGIPALKKLVIVDITWADDWDPDVSTIGSYVEDYELSTLA</sequence>
<dbReference type="Gene3D" id="3.80.10.10">
    <property type="entry name" value="Ribonuclease Inhibitor"/>
    <property type="match status" value="1"/>
</dbReference>
<protein>
    <recommendedName>
        <fullName evidence="3">F-box domain-containing protein</fullName>
    </recommendedName>
</protein>
<accession>A0ABP1CIN3</accession>
<reference evidence="2" key="1">
    <citation type="submission" date="2024-04" db="EMBL/GenBank/DDBJ databases">
        <authorList>
            <person name="Shaw F."/>
            <person name="Minotto A."/>
        </authorList>
    </citation>
    <scope>NUCLEOTIDE SEQUENCE [LARGE SCALE GENOMIC DNA]</scope>
</reference>